<gene>
    <name evidence="2" type="ORF">GCM10022214_59780</name>
</gene>
<organism evidence="2 3">
    <name type="scientific">Actinomadura miaoliensis</name>
    <dbReference type="NCBI Taxonomy" id="430685"/>
    <lineage>
        <taxon>Bacteria</taxon>
        <taxon>Bacillati</taxon>
        <taxon>Actinomycetota</taxon>
        <taxon>Actinomycetes</taxon>
        <taxon>Streptosporangiales</taxon>
        <taxon>Thermomonosporaceae</taxon>
        <taxon>Actinomadura</taxon>
    </lineage>
</organism>
<sequence>MAGEPDLRGDGRRGTPADEIVDPLGDRAARPQATGRPAAPRPHGRRGLRILWPVAGSLASTATAATILYAGIDMTPLDDRPTLAPPRASAPGTPNTSSRLPATGSAPATTPVPDPPSTGKAPPPAPPPNRRTPGRGDVLRILRTSVENGVRAHEIRSDVGLDLTNLIDAAIREAREGERRLVNVRIDQLRAKVVTRTREDTITGGRAQRLHRLLDDADAQY</sequence>
<feature type="region of interest" description="Disordered" evidence="1">
    <location>
        <begin position="1"/>
        <end position="44"/>
    </location>
</feature>
<feature type="compositionally biased region" description="Pro residues" evidence="1">
    <location>
        <begin position="110"/>
        <end position="130"/>
    </location>
</feature>
<feature type="region of interest" description="Disordered" evidence="1">
    <location>
        <begin position="79"/>
        <end position="137"/>
    </location>
</feature>
<evidence type="ECO:0000313" key="3">
    <source>
        <dbReference type="Proteomes" id="UP001500683"/>
    </source>
</evidence>
<dbReference type="Proteomes" id="UP001500683">
    <property type="component" value="Unassembled WGS sequence"/>
</dbReference>
<evidence type="ECO:0000256" key="1">
    <source>
        <dbReference type="SAM" id="MobiDB-lite"/>
    </source>
</evidence>
<dbReference type="RefSeq" id="WP_344954284.1">
    <property type="nucleotide sequence ID" value="NZ_BAAAZG010000047.1"/>
</dbReference>
<feature type="compositionally biased region" description="Basic and acidic residues" evidence="1">
    <location>
        <begin position="1"/>
        <end position="16"/>
    </location>
</feature>
<comment type="caution">
    <text evidence="2">The sequence shown here is derived from an EMBL/GenBank/DDBJ whole genome shotgun (WGS) entry which is preliminary data.</text>
</comment>
<keyword evidence="3" id="KW-1185">Reference proteome</keyword>
<evidence type="ECO:0000313" key="2">
    <source>
        <dbReference type="EMBL" id="GAA4090941.1"/>
    </source>
</evidence>
<dbReference type="EMBL" id="BAAAZG010000047">
    <property type="protein sequence ID" value="GAA4090941.1"/>
    <property type="molecule type" value="Genomic_DNA"/>
</dbReference>
<reference evidence="3" key="1">
    <citation type="journal article" date="2019" name="Int. J. Syst. Evol. Microbiol.">
        <title>The Global Catalogue of Microorganisms (GCM) 10K type strain sequencing project: providing services to taxonomists for standard genome sequencing and annotation.</title>
        <authorList>
            <consortium name="The Broad Institute Genomics Platform"/>
            <consortium name="The Broad Institute Genome Sequencing Center for Infectious Disease"/>
            <person name="Wu L."/>
            <person name="Ma J."/>
        </authorList>
    </citation>
    <scope>NUCLEOTIDE SEQUENCE [LARGE SCALE GENOMIC DNA]</scope>
    <source>
        <strain evidence="3">JCM 16702</strain>
    </source>
</reference>
<protein>
    <submittedName>
        <fullName evidence="2">Uncharacterized protein</fullName>
    </submittedName>
</protein>
<accession>A0ABP7WKG6</accession>
<name>A0ABP7WKG6_9ACTN</name>
<proteinExistence type="predicted"/>